<gene>
    <name evidence="8" type="ORF">PV07_09134</name>
</gene>
<feature type="compositionally biased region" description="Acidic residues" evidence="6">
    <location>
        <begin position="124"/>
        <end position="135"/>
    </location>
</feature>
<dbReference type="InterPro" id="IPR021858">
    <property type="entry name" value="Fun_TF"/>
</dbReference>
<keyword evidence="5" id="KW-0539">Nucleus</keyword>
<feature type="compositionally biased region" description="Polar residues" evidence="6">
    <location>
        <begin position="197"/>
        <end position="207"/>
    </location>
</feature>
<dbReference type="GO" id="GO:0008270">
    <property type="term" value="F:zinc ion binding"/>
    <property type="evidence" value="ECO:0007669"/>
    <property type="project" value="InterPro"/>
</dbReference>
<dbReference type="AlphaFoldDB" id="A0A0D2CR15"/>
<dbReference type="GO" id="GO:0005634">
    <property type="term" value="C:nucleus"/>
    <property type="evidence" value="ECO:0007669"/>
    <property type="project" value="UniProtKB-SubCell"/>
</dbReference>
<evidence type="ECO:0000256" key="6">
    <source>
        <dbReference type="SAM" id="MobiDB-lite"/>
    </source>
</evidence>
<reference evidence="8 9" key="1">
    <citation type="submission" date="2015-01" db="EMBL/GenBank/DDBJ databases">
        <title>The Genome Sequence of Cladophialophora immunda CBS83496.</title>
        <authorList>
            <consortium name="The Broad Institute Genomics Platform"/>
            <person name="Cuomo C."/>
            <person name="de Hoog S."/>
            <person name="Gorbushina A."/>
            <person name="Stielow B."/>
            <person name="Teixiera M."/>
            <person name="Abouelleil A."/>
            <person name="Chapman S.B."/>
            <person name="Priest M."/>
            <person name="Young S.K."/>
            <person name="Wortman J."/>
            <person name="Nusbaum C."/>
            <person name="Birren B."/>
        </authorList>
    </citation>
    <scope>NUCLEOTIDE SEQUENCE [LARGE SCALE GENOMIC DNA]</scope>
    <source>
        <strain evidence="8 9">CBS 83496</strain>
    </source>
</reference>
<evidence type="ECO:0000256" key="3">
    <source>
        <dbReference type="ARBA" id="ARBA00023125"/>
    </source>
</evidence>
<evidence type="ECO:0000256" key="4">
    <source>
        <dbReference type="ARBA" id="ARBA00023163"/>
    </source>
</evidence>
<name>A0A0D2CR15_9EURO</name>
<dbReference type="Pfam" id="PF00172">
    <property type="entry name" value="Zn_clus"/>
    <property type="match status" value="1"/>
</dbReference>
<dbReference type="GeneID" id="27348328"/>
<dbReference type="PROSITE" id="PS50048">
    <property type="entry name" value="ZN2_CY6_FUNGAL_2"/>
    <property type="match status" value="1"/>
</dbReference>
<proteinExistence type="predicted"/>
<evidence type="ECO:0000256" key="1">
    <source>
        <dbReference type="ARBA" id="ARBA00004123"/>
    </source>
</evidence>
<evidence type="ECO:0000313" key="9">
    <source>
        <dbReference type="Proteomes" id="UP000054466"/>
    </source>
</evidence>
<keyword evidence="4" id="KW-0804">Transcription</keyword>
<feature type="region of interest" description="Disordered" evidence="6">
    <location>
        <begin position="124"/>
        <end position="157"/>
    </location>
</feature>
<organism evidence="8 9">
    <name type="scientific">Cladophialophora immunda</name>
    <dbReference type="NCBI Taxonomy" id="569365"/>
    <lineage>
        <taxon>Eukaryota</taxon>
        <taxon>Fungi</taxon>
        <taxon>Dikarya</taxon>
        <taxon>Ascomycota</taxon>
        <taxon>Pezizomycotina</taxon>
        <taxon>Eurotiomycetes</taxon>
        <taxon>Chaetothyriomycetidae</taxon>
        <taxon>Chaetothyriales</taxon>
        <taxon>Herpotrichiellaceae</taxon>
        <taxon>Cladophialophora</taxon>
    </lineage>
</organism>
<feature type="compositionally biased region" description="Basic and acidic residues" evidence="6">
    <location>
        <begin position="8"/>
        <end position="17"/>
    </location>
</feature>
<dbReference type="RefSeq" id="XP_016246220.1">
    <property type="nucleotide sequence ID" value="XM_016396364.1"/>
</dbReference>
<dbReference type="Proteomes" id="UP000054466">
    <property type="component" value="Unassembled WGS sequence"/>
</dbReference>
<keyword evidence="2" id="KW-0805">Transcription regulation</keyword>
<dbReference type="InterPro" id="IPR001138">
    <property type="entry name" value="Zn2Cys6_DnaBD"/>
</dbReference>
<dbReference type="OrthoDB" id="4525710at2759"/>
<dbReference type="Gene3D" id="4.10.240.10">
    <property type="entry name" value="Zn(2)-C6 fungal-type DNA-binding domain"/>
    <property type="match status" value="1"/>
</dbReference>
<dbReference type="SUPFAM" id="SSF57701">
    <property type="entry name" value="Zn2/Cys6 DNA-binding domain"/>
    <property type="match status" value="1"/>
</dbReference>
<sequence length="706" mass="78840">MEASGIDHQQEEGDNRLKGNNGVDRVTGRSKRKARISPCDNCREKHIKCDLISGVCRRCQRTGERCIRSRTGIRFRHGSSARYDTKGFSTDQTWLKPKKALELKYIDETAELTAIYDQDAEFEDADELDAEDETEPGPASSLGEGEGDKSAAGPAASVTESYHADDGTTAFTNAELADTLNAGVRVWPLQTTKQSGLESAIESTMGPSPTYMRSHWSSQGSLPFSSPLQTRQEELESPSSPLFTGLVKRPSRSSTQAIHTVLEVILLRYFVDQLARWFDLCDPEKHFEFIVPQRARWCPPLRNAMLAASARHLTRVRHSKLGPENVYYLDGQPVADLTEETALHYHSECIKDLLKRSLDAEQTRDENLLAAAIILRFYEEIDSPLRADEERDSELFLRVMNVFIDAQIPSFPLVPHSSPVINGPKVGPIARYSAVPSPGAVHSPTVPAVTSPSQNLGGSVDGQSRWRADGLCQASFWVAFRQEIYSAFLKQRPFNHDLSRCEAFRSFSPAEDAVWADRLIIFCADVLEFCYGNSNSSTRLDTNLSTTDNWLSLKQYEEMWPEVLPASFEPIYYRDPDRSKGEVFPEVCYLADCHVTGVQHVELAKILLAVYDPTRPKLGPGHVASMKALSQDLRTIVLRLCGIAMSNRKTPPGLVTALLGIVVCGDHFEDRTEQDALFGILDELEFTHAWPIGNTRKLLKDAWGRT</sequence>
<evidence type="ECO:0000256" key="2">
    <source>
        <dbReference type="ARBA" id="ARBA00023015"/>
    </source>
</evidence>
<dbReference type="GO" id="GO:0000976">
    <property type="term" value="F:transcription cis-regulatory region binding"/>
    <property type="evidence" value="ECO:0007669"/>
    <property type="project" value="TreeGrafter"/>
</dbReference>
<dbReference type="Pfam" id="PF11951">
    <property type="entry name" value="Fungal_trans_2"/>
    <property type="match status" value="1"/>
</dbReference>
<dbReference type="GO" id="GO:0000981">
    <property type="term" value="F:DNA-binding transcription factor activity, RNA polymerase II-specific"/>
    <property type="evidence" value="ECO:0007669"/>
    <property type="project" value="InterPro"/>
</dbReference>
<evidence type="ECO:0000313" key="8">
    <source>
        <dbReference type="EMBL" id="KIW26004.1"/>
    </source>
</evidence>
<keyword evidence="3" id="KW-0238">DNA-binding</keyword>
<keyword evidence="9" id="KW-1185">Reference proteome</keyword>
<dbReference type="InterPro" id="IPR036864">
    <property type="entry name" value="Zn2-C6_fun-type_DNA-bd_sf"/>
</dbReference>
<feature type="domain" description="Zn(2)-C6 fungal-type" evidence="7">
    <location>
        <begin position="38"/>
        <end position="68"/>
    </location>
</feature>
<evidence type="ECO:0000259" key="7">
    <source>
        <dbReference type="PROSITE" id="PS50048"/>
    </source>
</evidence>
<feature type="region of interest" description="Disordered" evidence="6">
    <location>
        <begin position="1"/>
        <end position="30"/>
    </location>
</feature>
<dbReference type="HOGENOM" id="CLU_008719_1_1_1"/>
<dbReference type="GO" id="GO:0045944">
    <property type="term" value="P:positive regulation of transcription by RNA polymerase II"/>
    <property type="evidence" value="ECO:0007669"/>
    <property type="project" value="TreeGrafter"/>
</dbReference>
<dbReference type="PANTHER" id="PTHR37534">
    <property type="entry name" value="TRANSCRIPTIONAL ACTIVATOR PROTEIN UGA3"/>
    <property type="match status" value="1"/>
</dbReference>
<dbReference type="STRING" id="569365.A0A0D2CR15"/>
<dbReference type="EMBL" id="KN847044">
    <property type="protein sequence ID" value="KIW26004.1"/>
    <property type="molecule type" value="Genomic_DNA"/>
</dbReference>
<comment type="subcellular location">
    <subcellularLocation>
        <location evidence="1">Nucleus</location>
    </subcellularLocation>
</comment>
<dbReference type="VEuPathDB" id="FungiDB:PV07_09134"/>
<dbReference type="CDD" id="cd00067">
    <property type="entry name" value="GAL4"/>
    <property type="match status" value="1"/>
</dbReference>
<dbReference type="PROSITE" id="PS00463">
    <property type="entry name" value="ZN2_CY6_FUNGAL_1"/>
    <property type="match status" value="1"/>
</dbReference>
<feature type="region of interest" description="Disordered" evidence="6">
    <location>
        <begin position="197"/>
        <end position="216"/>
    </location>
</feature>
<protein>
    <recommendedName>
        <fullName evidence="7">Zn(2)-C6 fungal-type domain-containing protein</fullName>
    </recommendedName>
</protein>
<dbReference type="PANTHER" id="PTHR37534:SF2">
    <property type="entry name" value="N-ACETYLTRANSFERASE DOMAIN-CONTAINING PROTEIN"/>
    <property type="match status" value="1"/>
</dbReference>
<evidence type="ECO:0000256" key="5">
    <source>
        <dbReference type="ARBA" id="ARBA00023242"/>
    </source>
</evidence>
<accession>A0A0D2CR15</accession>